<feature type="domain" description="4Fe-4S ferredoxin-type" evidence="5">
    <location>
        <begin position="295"/>
        <end position="322"/>
    </location>
</feature>
<accession>A0ABV4CXW0</accession>
<protein>
    <submittedName>
        <fullName evidence="6">Lactate utilization protein B</fullName>
    </submittedName>
</protein>
<dbReference type="InterPro" id="IPR004452">
    <property type="entry name" value="LutB/LldF"/>
</dbReference>
<keyword evidence="4" id="KW-0411">Iron-sulfur</keyword>
<feature type="domain" description="4Fe-4S ferredoxin-type" evidence="5">
    <location>
        <begin position="344"/>
        <end position="373"/>
    </location>
</feature>
<dbReference type="InterPro" id="IPR017900">
    <property type="entry name" value="4Fe4S_Fe_S_CS"/>
</dbReference>
<keyword evidence="7" id="KW-1185">Reference proteome</keyword>
<keyword evidence="3" id="KW-0408">Iron</keyword>
<organism evidence="6 7">
    <name type="scientific">Heminiphilus faecis</name>
    <dbReference type="NCBI Taxonomy" id="2601703"/>
    <lineage>
        <taxon>Bacteria</taxon>
        <taxon>Pseudomonadati</taxon>
        <taxon>Bacteroidota</taxon>
        <taxon>Bacteroidia</taxon>
        <taxon>Bacteroidales</taxon>
        <taxon>Muribaculaceae</taxon>
        <taxon>Heminiphilus</taxon>
    </lineage>
</organism>
<proteinExistence type="predicted"/>
<dbReference type="RefSeq" id="WP_121698628.1">
    <property type="nucleotide sequence ID" value="NZ_JBCLPP010000021.1"/>
</dbReference>
<sequence>MKQVNQVKLGAEYIAKRDHREMHDRCLWAARMRRDKVAASIPEWEEMRELASQIKLHTLSNLDKYLEQFVANAEANGIHVHWARNAEEHNEIILKIFRDHNVKVVTKGKSMTMDECGMREFMGKHGIEINEADLGERIQQLDNQRPSHIVMPAIHKLRSDVADLFARTLGSDKDIDDPHYLNSVMRADMRKRYVKVDAGMSGVNFGIAETGGIVVCTNEGNADISANLPPLYVATMGLEKLIPRQSDLPLFIRLLSRSALGLDMTQYTSHYHGPRKGQEMHLVILDNGRSERLAAKEYWPVLKCIRCGACMNTCPVFRRTSGISYDAIYMGPIGIVLEPSYDLYKYARLPYSCTHCGSCGDVCPVKVPIPELVFFWRSEVVRHGYGQLSHNLEEGMAEPLLKSSTNLAIAEKMGLWALRNIPESIAESPLNPWAKEHKDPEPPQETFRQYYRRVIKPEEDAAGTSDNKQ</sequence>
<dbReference type="InterPro" id="IPR003741">
    <property type="entry name" value="LUD_dom"/>
</dbReference>
<dbReference type="SUPFAM" id="SSF46548">
    <property type="entry name" value="alpha-helical ferredoxin"/>
    <property type="match status" value="1"/>
</dbReference>
<keyword evidence="1" id="KW-0004">4Fe-4S</keyword>
<comment type="caution">
    <text evidence="6">The sequence shown here is derived from an EMBL/GenBank/DDBJ whole genome shotgun (WGS) entry which is preliminary data.</text>
</comment>
<evidence type="ECO:0000313" key="7">
    <source>
        <dbReference type="Proteomes" id="UP001565200"/>
    </source>
</evidence>
<gene>
    <name evidence="6" type="ORF">AAK873_08445</name>
</gene>
<evidence type="ECO:0000256" key="2">
    <source>
        <dbReference type="ARBA" id="ARBA00022723"/>
    </source>
</evidence>
<dbReference type="EMBL" id="JBCLPP010000021">
    <property type="protein sequence ID" value="MEY8245641.1"/>
    <property type="molecule type" value="Genomic_DNA"/>
</dbReference>
<dbReference type="InterPro" id="IPR017896">
    <property type="entry name" value="4Fe4S_Fe-S-bd"/>
</dbReference>
<dbReference type="Proteomes" id="UP001565200">
    <property type="component" value="Unassembled WGS sequence"/>
</dbReference>
<reference evidence="6 7" key="1">
    <citation type="submission" date="2024-03" db="EMBL/GenBank/DDBJ databases">
        <title>Mouse gut bacterial collection (mGBC) of GemPharmatech.</title>
        <authorList>
            <person name="He Y."/>
            <person name="Dong L."/>
            <person name="Wu D."/>
            <person name="Gao X."/>
            <person name="Lin Z."/>
        </authorList>
    </citation>
    <scope>NUCLEOTIDE SEQUENCE [LARGE SCALE GENOMIC DNA]</scope>
    <source>
        <strain evidence="6 7">54-13</strain>
    </source>
</reference>
<dbReference type="Gene3D" id="3.30.70.20">
    <property type="match status" value="1"/>
</dbReference>
<evidence type="ECO:0000259" key="5">
    <source>
        <dbReference type="PROSITE" id="PS51379"/>
    </source>
</evidence>
<dbReference type="Gene3D" id="3.40.50.10420">
    <property type="entry name" value="NagB/RpiA/CoA transferase-like"/>
    <property type="match status" value="1"/>
</dbReference>
<evidence type="ECO:0000256" key="3">
    <source>
        <dbReference type="ARBA" id="ARBA00023004"/>
    </source>
</evidence>
<dbReference type="PROSITE" id="PS00198">
    <property type="entry name" value="4FE4S_FER_1"/>
    <property type="match status" value="2"/>
</dbReference>
<evidence type="ECO:0000313" key="6">
    <source>
        <dbReference type="EMBL" id="MEY8245641.1"/>
    </source>
</evidence>
<evidence type="ECO:0000256" key="1">
    <source>
        <dbReference type="ARBA" id="ARBA00022485"/>
    </source>
</evidence>
<dbReference type="InterPro" id="IPR024185">
    <property type="entry name" value="FTHF_cligase-like_sf"/>
</dbReference>
<dbReference type="SUPFAM" id="SSF100950">
    <property type="entry name" value="NagB/RpiA/CoA transferase-like"/>
    <property type="match status" value="1"/>
</dbReference>
<dbReference type="PANTHER" id="PTHR47153">
    <property type="entry name" value="LACTATE UTILIZATION PROTEIN B"/>
    <property type="match status" value="1"/>
</dbReference>
<dbReference type="Pfam" id="PF13183">
    <property type="entry name" value="Fer4_8"/>
    <property type="match status" value="1"/>
</dbReference>
<evidence type="ECO:0000256" key="4">
    <source>
        <dbReference type="ARBA" id="ARBA00023014"/>
    </source>
</evidence>
<dbReference type="Pfam" id="PF02589">
    <property type="entry name" value="LUD_dom"/>
    <property type="match status" value="1"/>
</dbReference>
<name>A0ABV4CXW0_9BACT</name>
<dbReference type="InterPro" id="IPR037171">
    <property type="entry name" value="NagB/RpiA_transferase-like"/>
</dbReference>
<keyword evidence="2" id="KW-0479">Metal-binding</keyword>
<dbReference type="PROSITE" id="PS51379">
    <property type="entry name" value="4FE4S_FER_2"/>
    <property type="match status" value="2"/>
</dbReference>
<dbReference type="PANTHER" id="PTHR47153:SF2">
    <property type="entry name" value="LACTATE UTILIZATION PROTEIN B"/>
    <property type="match status" value="1"/>
</dbReference>